<dbReference type="InterPro" id="IPR023779">
    <property type="entry name" value="Chromodomain_CS"/>
</dbReference>
<dbReference type="InterPro" id="IPR056302">
    <property type="entry name" value="CHD1-2/Hrp3_HTH"/>
</dbReference>
<dbReference type="PROSITE" id="PS51192">
    <property type="entry name" value="HELICASE_ATP_BIND_1"/>
    <property type="match status" value="1"/>
</dbReference>
<dbReference type="GO" id="GO:0003682">
    <property type="term" value="F:chromatin binding"/>
    <property type="evidence" value="ECO:0007669"/>
    <property type="project" value="TreeGrafter"/>
</dbReference>
<feature type="domain" description="Chromo" evidence="13">
    <location>
        <begin position="518"/>
        <end position="580"/>
    </location>
</feature>
<dbReference type="Gene3D" id="2.40.50.40">
    <property type="match status" value="2"/>
</dbReference>
<feature type="domain" description="Helicase ATP-binding" evidence="14">
    <location>
        <begin position="622"/>
        <end position="791"/>
    </location>
</feature>
<keyword evidence="3" id="KW-0677">Repeat</keyword>
<keyword evidence="5" id="KW-0378">Hydrolase</keyword>
<dbReference type="Gene3D" id="1.10.10.60">
    <property type="entry name" value="Homeodomain-like"/>
    <property type="match status" value="1"/>
</dbReference>
<dbReference type="CDD" id="cd18793">
    <property type="entry name" value="SF2_C_SNF"/>
    <property type="match status" value="1"/>
</dbReference>
<feature type="compositionally biased region" description="Low complexity" evidence="12">
    <location>
        <begin position="117"/>
        <end position="127"/>
    </location>
</feature>
<dbReference type="PROSITE" id="PS51194">
    <property type="entry name" value="HELICASE_CTER"/>
    <property type="match status" value="1"/>
</dbReference>
<dbReference type="Pfam" id="PF23588">
    <property type="entry name" value="HTH_CHD1_Hrp3"/>
    <property type="match status" value="1"/>
</dbReference>
<dbReference type="eggNOG" id="KOG0384">
    <property type="taxonomic scope" value="Eukaryota"/>
</dbReference>
<evidence type="ECO:0000256" key="11">
    <source>
        <dbReference type="ARBA" id="ARBA00049360"/>
    </source>
</evidence>
<dbReference type="GO" id="GO:0005524">
    <property type="term" value="F:ATP binding"/>
    <property type="evidence" value="ECO:0007669"/>
    <property type="project" value="UniProtKB-KW"/>
</dbReference>
<feature type="compositionally biased region" description="Acidic residues" evidence="12">
    <location>
        <begin position="1524"/>
        <end position="1550"/>
    </location>
</feature>
<dbReference type="InterPro" id="IPR023780">
    <property type="entry name" value="Chromo_domain"/>
</dbReference>
<dbReference type="PROSITE" id="PS00598">
    <property type="entry name" value="CHROMO_1"/>
    <property type="match status" value="1"/>
</dbReference>
<gene>
    <name evidence="16" type="primary">100638251</name>
</gene>
<dbReference type="InterPro" id="IPR016197">
    <property type="entry name" value="Chromo-like_dom_sf"/>
</dbReference>
<protein>
    <submittedName>
        <fullName evidence="16">Uncharacterized protein</fullName>
    </submittedName>
</protein>
<dbReference type="GO" id="GO:0140658">
    <property type="term" value="F:ATP-dependent chromatin remodeler activity"/>
    <property type="evidence" value="ECO:0007669"/>
    <property type="project" value="TreeGrafter"/>
</dbReference>
<evidence type="ECO:0000256" key="12">
    <source>
        <dbReference type="SAM" id="MobiDB-lite"/>
    </source>
</evidence>
<keyword evidence="17" id="KW-1185">Reference proteome</keyword>
<sequence length="1732" mass="197759">MAIAPHYWNQRVTENHSDDGDSCSKSSHDEEEEGKPTEGLLRQSILRKPDFKGERVGGGAPLFKKTPHSGSDYQPTSEEEEEEIEEEEEEEEEASCSSSSSFSERKGTGKKKRGRAKFGSSSGSSSGDDSHSKPSKTSFPVKMDVKKFYSLSSTSSFRHNLTPSANCFYKVNSSNSEPQERRRDEAKDSHSSYNSYQREAARNIKYDFDSESEGSDSELEERGGGGTKKTKNSKFYTARDSDSDFEISDAGGDEYDDDIMSFGSDSLVEESSSDGYTPYTSRRGGGGRSRKKKQWSDDDFGRMRKRQQTLFSGDESDSDYDPGRGKKSRGRGTRVKRKRKRGESDYDDDLDEEYDGYTRTTGRQREHISYKESSVEAEGDNKVAAGDGVLAPEEDNREKIDRILFKRLGPASETGRTCYSLPVPHPNGREGGGGGEGEDGEKLVVQYLVKWLGWSHLHNTWETEASLLKANVKGMKRLQNYIKKEEEREEWEERANPEDLEYSKIQQELNERLLDQFKEVERVIDARRTEEGSGQEYLCKWKGLPYSECTWEDGELLTDLYQQEIDDYMYRNESDCVPCRSAKVLRSRPKFSVFKEQPSFIGGGNEQLQLRDYQLDGVNWLVSSWCKNNSVILADEMGLGKTIQTISFLSSLFHIYNLYGPYLVVVPLSTLPSWQREFSLWAPSMNTLVYIGDVTSRKMIQDTEWAHANGNIKFNVVITTYEILLKDKDFLGDVSWAVLVVDEAHRLKNDDSLLYKTLNMFHTNHRLLVTGTPLQNSLKELWSLIHFIMKDKFPSWEEFEEEHKAYHEGDTSNLSSLHQQLEPYLLRRIKKDVEKSLPSKVEQILRVEMSSVQKQYYRWILTRNYKALSKGVKGSITGFINVLMELKKCCNHVYIVRTPDTPEVKDPLQSLLRGSGKLYLLDKLLVRLKEKGHRVLIFSQMVRMLDILAEYMKFRHFLYQRLDGSITGQQRKESIDHFNAEGSQDFCFLLSTRAGGLGVNLATADTVVIFDSDWNPQNDLQAQARAHRIGQTKQVNIYRFVTRNSVEEDIIERAKRKMVLDHLVIQRMDTTGRTILSHTTSDQGRNVPFDKDELTAILKFGAEDLFKEDDKEEDKDLKEMDIDEILKRAETQEISGEESATAHELLSQFKVASFAMGEEELGGDFSDNEGRRMSVSTETTPHKIGRNKDWDEIIPESYRSQMEEEEKEREQLQLYLPPRQRTVRNYYEDKDQQVQSGSLPKQSAKETRSSNARRHKKSHGGEPTPVTGILVTREVTGYNNNEIRRFVNSYLKFPLPQTRLEEIAVDSELQEKSLSELQHLAKLLHDGCQEACDLYQQLLAECSEGTSPPHPPTLKLGGVSIPAQNVLEKETDLNTLAQYIPTDFQARKRFRLVTKVPLKQVTWAGVKWSSVDDSKLLVGVYQYGLGNWECIKDDPNIGLSKKILPANRQLKPQVQHLKTRVNFLLKSLRKDSMHNATSKKKQASKRTRDREADAKGTHKLSKYFASDKSKGHNSKRKRTKTSETESEEEEEEEQEDEEEEEEEESDDDFVDDWKRKKSKRRKTAPAATKQLARKRGGGGATTSKTKPASKGKTETQRKSRATSKRTSSSQANGQNKSRRKGKRGEGEREGEVSDSYIVSDYELDEEIFVKCKSLLKPVKKCLMQLPPTPGGDTAHEQTVIEIGDHISTCLTAFTDTDAVNEWRSNLWIFVAKFTAVSGRTLFNVYRNLKNIT</sequence>
<feature type="compositionally biased region" description="Acidic residues" evidence="12">
    <location>
        <begin position="77"/>
        <end position="94"/>
    </location>
</feature>
<keyword evidence="8" id="KW-0238">DNA-binding</keyword>
<dbReference type="PROSITE" id="PS00690">
    <property type="entry name" value="DEAH_ATP_HELICASE"/>
    <property type="match status" value="1"/>
</dbReference>
<feature type="compositionally biased region" description="Basic and acidic residues" evidence="12">
    <location>
        <begin position="178"/>
        <end position="190"/>
    </location>
</feature>
<dbReference type="PANTHER" id="PTHR45623">
    <property type="entry name" value="CHROMODOMAIN-HELICASE-DNA-BINDING PROTEIN 3-RELATED-RELATED"/>
    <property type="match status" value="1"/>
</dbReference>
<dbReference type="Gene3D" id="3.40.50.10810">
    <property type="entry name" value="Tandem AAA-ATPase domain"/>
    <property type="match status" value="1"/>
</dbReference>
<feature type="compositionally biased region" description="Basic and acidic residues" evidence="12">
    <location>
        <begin position="1486"/>
        <end position="1496"/>
    </location>
</feature>
<feature type="compositionally biased region" description="Basic and acidic residues" evidence="12">
    <location>
        <begin position="363"/>
        <end position="374"/>
    </location>
</feature>
<dbReference type="PROSITE" id="PS50013">
    <property type="entry name" value="CHROMO_2"/>
    <property type="match status" value="2"/>
</dbReference>
<feature type="region of interest" description="Disordered" evidence="12">
    <location>
        <begin position="1160"/>
        <end position="1189"/>
    </location>
</feature>
<dbReference type="Pfam" id="PF00176">
    <property type="entry name" value="SNF2-rel_dom"/>
    <property type="match status" value="1"/>
</dbReference>
<dbReference type="SMART" id="SM00490">
    <property type="entry name" value="HELICc"/>
    <property type="match status" value="1"/>
</dbReference>
<dbReference type="FunCoup" id="A0A1X7VBZ0">
    <property type="interactions" value="695"/>
</dbReference>
<dbReference type="InterPro" id="IPR049730">
    <property type="entry name" value="SNF2/RAD54-like_C"/>
</dbReference>
<feature type="domain" description="Helicase C-terminal" evidence="15">
    <location>
        <begin position="920"/>
        <end position="1071"/>
    </location>
</feature>
<dbReference type="SMART" id="SM01176">
    <property type="entry name" value="DUF4208"/>
    <property type="match status" value="1"/>
</dbReference>
<keyword evidence="4" id="KW-0547">Nucleotide-binding</keyword>
<dbReference type="InterPro" id="IPR025260">
    <property type="entry name" value="CHD1-like_C"/>
</dbReference>
<feature type="compositionally biased region" description="Acidic residues" evidence="12">
    <location>
        <begin position="345"/>
        <end position="355"/>
    </location>
</feature>
<evidence type="ECO:0000313" key="16">
    <source>
        <dbReference type="EnsemblMetazoa" id="Aqu2.1.37815_001"/>
    </source>
</evidence>
<keyword evidence="6" id="KW-0067">ATP-binding</keyword>
<dbReference type="InterPro" id="IPR040793">
    <property type="entry name" value="CDH1_2_SANT_HL1"/>
</dbReference>
<feature type="compositionally biased region" description="Basic residues" evidence="12">
    <location>
        <begin position="325"/>
        <end position="341"/>
    </location>
</feature>
<evidence type="ECO:0000256" key="7">
    <source>
        <dbReference type="ARBA" id="ARBA00023015"/>
    </source>
</evidence>
<dbReference type="EnsemblMetazoa" id="XM_019994023.1">
    <property type="protein sequence ID" value="XP_019849582.1"/>
    <property type="gene ID" value="LOC100638251"/>
</dbReference>
<comment type="similarity">
    <text evidence="2">Belongs to the SNF2/RAD54 helicase family.</text>
</comment>
<feature type="region of interest" description="Disordered" evidence="12">
    <location>
        <begin position="167"/>
        <end position="387"/>
    </location>
</feature>
<dbReference type="Proteomes" id="UP000007879">
    <property type="component" value="Unassembled WGS sequence"/>
</dbReference>
<dbReference type="InterPro" id="IPR038718">
    <property type="entry name" value="SNF2-like_sf"/>
</dbReference>
<dbReference type="Gene3D" id="3.40.50.300">
    <property type="entry name" value="P-loop containing nucleotide triphosphate hydrolases"/>
    <property type="match status" value="1"/>
</dbReference>
<dbReference type="GO" id="GO:0016887">
    <property type="term" value="F:ATP hydrolysis activity"/>
    <property type="evidence" value="ECO:0007669"/>
    <property type="project" value="TreeGrafter"/>
</dbReference>
<dbReference type="InterPro" id="IPR027417">
    <property type="entry name" value="P-loop_NTPase"/>
</dbReference>
<dbReference type="SUPFAM" id="SSF52540">
    <property type="entry name" value="P-loop containing nucleoside triphosphate hydrolases"/>
    <property type="match status" value="2"/>
</dbReference>
<dbReference type="Pfam" id="PF00271">
    <property type="entry name" value="Helicase_C"/>
    <property type="match status" value="1"/>
</dbReference>
<dbReference type="GO" id="GO:0034728">
    <property type="term" value="P:nucleosome organization"/>
    <property type="evidence" value="ECO:0007669"/>
    <property type="project" value="TreeGrafter"/>
</dbReference>
<dbReference type="FunFam" id="3.40.50.300:FF:000130">
    <property type="entry name" value="Chromodomain-helicase-DNA-binding protein 2 isoform 1"/>
    <property type="match status" value="1"/>
</dbReference>
<dbReference type="Pfam" id="PF00385">
    <property type="entry name" value="Chromo"/>
    <property type="match status" value="2"/>
</dbReference>
<feature type="region of interest" description="Disordered" evidence="12">
    <location>
        <begin position="1201"/>
        <end position="1266"/>
    </location>
</feature>
<dbReference type="FunFam" id="3.40.50.10810:FF:000007">
    <property type="entry name" value="Chromodomain-helicase-DNA-binding protein 2 isoform 1"/>
    <property type="match status" value="1"/>
</dbReference>
<evidence type="ECO:0000256" key="3">
    <source>
        <dbReference type="ARBA" id="ARBA00022737"/>
    </source>
</evidence>
<feature type="region of interest" description="Disordered" evidence="12">
    <location>
        <begin position="416"/>
        <end position="437"/>
    </location>
</feature>
<reference evidence="16" key="2">
    <citation type="submission" date="2017-05" db="UniProtKB">
        <authorList>
            <consortium name="EnsemblMetazoa"/>
        </authorList>
    </citation>
    <scope>IDENTIFICATION</scope>
</reference>
<evidence type="ECO:0000259" key="15">
    <source>
        <dbReference type="PROSITE" id="PS51194"/>
    </source>
</evidence>
<dbReference type="InterPro" id="IPR001650">
    <property type="entry name" value="Helicase_C-like"/>
</dbReference>
<feature type="region of interest" description="Disordered" evidence="12">
    <location>
        <begin position="1"/>
        <end position="141"/>
    </location>
</feature>
<evidence type="ECO:0000259" key="14">
    <source>
        <dbReference type="PROSITE" id="PS51192"/>
    </source>
</evidence>
<evidence type="ECO:0000313" key="17">
    <source>
        <dbReference type="Proteomes" id="UP000007879"/>
    </source>
</evidence>
<feature type="compositionally biased region" description="Acidic residues" evidence="12">
    <location>
        <begin position="209"/>
        <end position="219"/>
    </location>
</feature>
<feature type="domain" description="Chromo" evidence="13">
    <location>
        <begin position="398"/>
        <end position="493"/>
    </location>
</feature>
<dbReference type="InterPro" id="IPR000330">
    <property type="entry name" value="SNF2_N"/>
</dbReference>
<evidence type="ECO:0000256" key="5">
    <source>
        <dbReference type="ARBA" id="ARBA00022801"/>
    </source>
</evidence>
<feature type="compositionally biased region" description="Acidic residues" evidence="12">
    <location>
        <begin position="243"/>
        <end position="259"/>
    </location>
</feature>
<name>A0A1X7VBZ0_AMPQE</name>
<evidence type="ECO:0000256" key="8">
    <source>
        <dbReference type="ARBA" id="ARBA00023125"/>
    </source>
</evidence>
<evidence type="ECO:0000256" key="6">
    <source>
        <dbReference type="ARBA" id="ARBA00022840"/>
    </source>
</evidence>
<dbReference type="KEGG" id="aqu:100638251"/>
<dbReference type="GO" id="GO:0003677">
    <property type="term" value="F:DNA binding"/>
    <property type="evidence" value="ECO:0007669"/>
    <property type="project" value="UniProtKB-KW"/>
</dbReference>
<keyword evidence="9" id="KW-0804">Transcription</keyword>
<evidence type="ECO:0000259" key="13">
    <source>
        <dbReference type="PROSITE" id="PS50013"/>
    </source>
</evidence>
<dbReference type="OrthoDB" id="5857104at2759"/>
<dbReference type="InterPro" id="IPR000953">
    <property type="entry name" value="Chromo/chromo_shadow_dom"/>
</dbReference>
<dbReference type="PANTHER" id="PTHR45623:SF14">
    <property type="entry name" value="CHROMODOMAIN-HELICASE-DNA-BINDING PROTEIN 1"/>
    <property type="match status" value="1"/>
</dbReference>
<feature type="region of interest" description="Disordered" evidence="12">
    <location>
        <begin position="1468"/>
        <end position="1631"/>
    </location>
</feature>
<dbReference type="STRING" id="400682.A0A1X7VBZ0"/>
<proteinExistence type="inferred from homology"/>
<keyword evidence="7" id="KW-0805">Transcription regulation</keyword>
<reference evidence="17" key="1">
    <citation type="journal article" date="2010" name="Nature">
        <title>The Amphimedon queenslandica genome and the evolution of animal complexity.</title>
        <authorList>
            <person name="Srivastava M."/>
            <person name="Simakov O."/>
            <person name="Chapman J."/>
            <person name="Fahey B."/>
            <person name="Gauthier M.E."/>
            <person name="Mitros T."/>
            <person name="Richards G.S."/>
            <person name="Conaco C."/>
            <person name="Dacre M."/>
            <person name="Hellsten U."/>
            <person name="Larroux C."/>
            <person name="Putnam N.H."/>
            <person name="Stanke M."/>
            <person name="Adamska M."/>
            <person name="Darling A."/>
            <person name="Degnan S.M."/>
            <person name="Oakley T.H."/>
            <person name="Plachetzki D.C."/>
            <person name="Zhai Y."/>
            <person name="Adamski M."/>
            <person name="Calcino A."/>
            <person name="Cummins S.F."/>
            <person name="Goodstein D.M."/>
            <person name="Harris C."/>
            <person name="Jackson D.J."/>
            <person name="Leys S.P."/>
            <person name="Shu S."/>
            <person name="Woodcroft B.J."/>
            <person name="Vervoort M."/>
            <person name="Kosik K.S."/>
            <person name="Manning G."/>
            <person name="Degnan B.M."/>
            <person name="Rokhsar D.S."/>
        </authorList>
    </citation>
    <scope>NUCLEOTIDE SEQUENCE [LARGE SCALE GENOMIC DNA]</scope>
</reference>
<evidence type="ECO:0000256" key="4">
    <source>
        <dbReference type="ARBA" id="ARBA00022741"/>
    </source>
</evidence>
<dbReference type="GO" id="GO:0042393">
    <property type="term" value="F:histone binding"/>
    <property type="evidence" value="ECO:0007669"/>
    <property type="project" value="TreeGrafter"/>
</dbReference>
<dbReference type="FunFam" id="2.40.50.40:FF:000014">
    <property type="entry name" value="Chromodomain-helicase-DNA-binding protein 2 isoform 1"/>
    <property type="match status" value="1"/>
</dbReference>
<dbReference type="CDD" id="cd18659">
    <property type="entry name" value="CD2_tandem"/>
    <property type="match status" value="1"/>
</dbReference>
<dbReference type="SMART" id="SM00487">
    <property type="entry name" value="DEXDc"/>
    <property type="match status" value="1"/>
</dbReference>
<dbReference type="GO" id="GO:0000785">
    <property type="term" value="C:chromatin"/>
    <property type="evidence" value="ECO:0007669"/>
    <property type="project" value="TreeGrafter"/>
</dbReference>
<evidence type="ECO:0000256" key="1">
    <source>
        <dbReference type="ARBA" id="ARBA00004123"/>
    </source>
</evidence>
<dbReference type="InterPro" id="IPR002464">
    <property type="entry name" value="DNA/RNA_helicase_DEAH_CS"/>
</dbReference>
<evidence type="ECO:0000256" key="2">
    <source>
        <dbReference type="ARBA" id="ARBA00007025"/>
    </source>
</evidence>
<comment type="subcellular location">
    <subcellularLocation>
        <location evidence="1">Nucleus</location>
    </subcellularLocation>
</comment>
<dbReference type="InterPro" id="IPR014001">
    <property type="entry name" value="Helicase_ATP-bd"/>
</dbReference>
<dbReference type="SMART" id="SM00298">
    <property type="entry name" value="CHROMO"/>
    <property type="match status" value="2"/>
</dbReference>
<comment type="catalytic activity">
    <reaction evidence="11">
        <text>ATP + H2O = ADP + phosphate + H(+)</text>
        <dbReference type="Rhea" id="RHEA:13065"/>
        <dbReference type="ChEBI" id="CHEBI:15377"/>
        <dbReference type="ChEBI" id="CHEBI:15378"/>
        <dbReference type="ChEBI" id="CHEBI:30616"/>
        <dbReference type="ChEBI" id="CHEBI:43474"/>
        <dbReference type="ChEBI" id="CHEBI:456216"/>
    </reaction>
</comment>
<dbReference type="GO" id="GO:0005634">
    <property type="term" value="C:nucleus"/>
    <property type="evidence" value="ECO:0007669"/>
    <property type="project" value="UniProtKB-SubCell"/>
</dbReference>
<evidence type="ECO:0000256" key="9">
    <source>
        <dbReference type="ARBA" id="ARBA00023163"/>
    </source>
</evidence>
<organism evidence="16">
    <name type="scientific">Amphimedon queenslandica</name>
    <name type="common">Sponge</name>
    <dbReference type="NCBI Taxonomy" id="400682"/>
    <lineage>
        <taxon>Eukaryota</taxon>
        <taxon>Metazoa</taxon>
        <taxon>Porifera</taxon>
        <taxon>Demospongiae</taxon>
        <taxon>Heteroscleromorpha</taxon>
        <taxon>Haplosclerida</taxon>
        <taxon>Niphatidae</taxon>
        <taxon>Amphimedon</taxon>
    </lineage>
</organism>
<dbReference type="Pfam" id="PF18375">
    <property type="entry name" value="CDH1_2_SANT_HL1"/>
    <property type="match status" value="1"/>
</dbReference>
<dbReference type="Pfam" id="PF13907">
    <property type="entry name" value="CHD1-like_C"/>
    <property type="match status" value="1"/>
</dbReference>
<dbReference type="EnsemblMetazoa" id="Aqu2.1.37815_001">
    <property type="protein sequence ID" value="Aqu2.1.37815_001"/>
    <property type="gene ID" value="Aqu2.1.37815"/>
</dbReference>
<feature type="compositionally biased region" description="Polar residues" evidence="12">
    <location>
        <begin position="167"/>
        <end position="177"/>
    </location>
</feature>
<keyword evidence="10" id="KW-0539">Nucleus</keyword>
<dbReference type="SUPFAM" id="SSF54160">
    <property type="entry name" value="Chromo domain-like"/>
    <property type="match status" value="2"/>
</dbReference>
<evidence type="ECO:0000256" key="10">
    <source>
        <dbReference type="ARBA" id="ARBA00023242"/>
    </source>
</evidence>
<feature type="compositionally biased region" description="Basic and acidic residues" evidence="12">
    <location>
        <begin position="199"/>
        <end position="208"/>
    </location>
</feature>
<accession>A0A1X7VBZ0</accession>
<dbReference type="InParanoid" id="A0A1X7VBZ0"/>